<protein>
    <submittedName>
        <fullName evidence="1">Uncharacterized protein</fullName>
    </submittedName>
</protein>
<name>A0A8D8V137_9HEMI</name>
<reference evidence="1" key="1">
    <citation type="submission" date="2021-05" db="EMBL/GenBank/DDBJ databases">
        <authorList>
            <person name="Alioto T."/>
            <person name="Alioto T."/>
            <person name="Gomez Garrido J."/>
        </authorList>
    </citation>
    <scope>NUCLEOTIDE SEQUENCE</scope>
</reference>
<evidence type="ECO:0000313" key="1">
    <source>
        <dbReference type="EMBL" id="CAG6714412.1"/>
    </source>
</evidence>
<accession>A0A8D8V137</accession>
<dbReference type="AlphaFoldDB" id="A0A8D8V137"/>
<dbReference type="EMBL" id="HBUF01351754">
    <property type="protein sequence ID" value="CAG6714412.1"/>
    <property type="molecule type" value="Transcribed_RNA"/>
</dbReference>
<proteinExistence type="predicted"/>
<organism evidence="1">
    <name type="scientific">Cacopsylla melanoneura</name>
    <dbReference type="NCBI Taxonomy" id="428564"/>
    <lineage>
        <taxon>Eukaryota</taxon>
        <taxon>Metazoa</taxon>
        <taxon>Ecdysozoa</taxon>
        <taxon>Arthropoda</taxon>
        <taxon>Hexapoda</taxon>
        <taxon>Insecta</taxon>
        <taxon>Pterygota</taxon>
        <taxon>Neoptera</taxon>
        <taxon>Paraneoptera</taxon>
        <taxon>Hemiptera</taxon>
        <taxon>Sternorrhyncha</taxon>
        <taxon>Psylloidea</taxon>
        <taxon>Psyllidae</taxon>
        <taxon>Psyllinae</taxon>
        <taxon>Cacopsylla</taxon>
    </lineage>
</organism>
<sequence>METLSEWKIFLSSDFENSVSTKPCNRLLSYSFHPIFRKIHHLPIWNVFFSFDFSILNEKFVNIFMRKQKNRKKASKLAKCHHFPKDWIFPIKFYRSHGNFGRSFFNRPPL</sequence>